<evidence type="ECO:0000256" key="2">
    <source>
        <dbReference type="ARBA" id="ARBA00022614"/>
    </source>
</evidence>
<protein>
    <submittedName>
        <fullName evidence="5">Uncharacterized protein</fullName>
    </submittedName>
</protein>
<feature type="compositionally biased region" description="Low complexity" evidence="4">
    <location>
        <begin position="1055"/>
        <end position="1080"/>
    </location>
</feature>
<feature type="compositionally biased region" description="Basic and acidic residues" evidence="4">
    <location>
        <begin position="1"/>
        <end position="10"/>
    </location>
</feature>
<dbReference type="GO" id="GO:0005634">
    <property type="term" value="C:nucleus"/>
    <property type="evidence" value="ECO:0007669"/>
    <property type="project" value="TreeGrafter"/>
</dbReference>
<feature type="region of interest" description="Disordered" evidence="4">
    <location>
        <begin position="796"/>
        <end position="816"/>
    </location>
</feature>
<dbReference type="PANTHER" id="PTHR24113">
    <property type="entry name" value="RAN GTPASE-ACTIVATING PROTEIN 1"/>
    <property type="match status" value="1"/>
</dbReference>
<dbReference type="GO" id="GO:0006913">
    <property type="term" value="P:nucleocytoplasmic transport"/>
    <property type="evidence" value="ECO:0007669"/>
    <property type="project" value="TreeGrafter"/>
</dbReference>
<feature type="region of interest" description="Disordered" evidence="4">
    <location>
        <begin position="1096"/>
        <end position="1129"/>
    </location>
</feature>
<feature type="region of interest" description="Disordered" evidence="4">
    <location>
        <begin position="1246"/>
        <end position="1294"/>
    </location>
</feature>
<name>A0A9P8A465_MORAP</name>
<keyword evidence="2" id="KW-0433">Leucine-rich repeat</keyword>
<feature type="region of interest" description="Disordered" evidence="4">
    <location>
        <begin position="1"/>
        <end position="72"/>
    </location>
</feature>
<dbReference type="InterPro" id="IPR027038">
    <property type="entry name" value="RanGap"/>
</dbReference>
<feature type="compositionally biased region" description="Gly residues" evidence="4">
    <location>
        <begin position="1264"/>
        <end position="1277"/>
    </location>
</feature>
<feature type="region of interest" description="Disordered" evidence="4">
    <location>
        <begin position="1158"/>
        <end position="1214"/>
    </location>
</feature>
<feature type="compositionally biased region" description="Basic and acidic residues" evidence="4">
    <location>
        <begin position="109"/>
        <end position="118"/>
    </location>
</feature>
<feature type="region of interest" description="Disordered" evidence="4">
    <location>
        <begin position="109"/>
        <end position="142"/>
    </location>
</feature>
<feature type="compositionally biased region" description="Polar residues" evidence="4">
    <location>
        <begin position="43"/>
        <end position="69"/>
    </location>
</feature>
<evidence type="ECO:0000256" key="4">
    <source>
        <dbReference type="SAM" id="MobiDB-lite"/>
    </source>
</evidence>
<proteinExistence type="predicted"/>
<keyword evidence="3" id="KW-0677">Repeat</keyword>
<keyword evidence="1" id="KW-0343">GTPase activation</keyword>
<reference evidence="5" key="1">
    <citation type="submission" date="2021-07" db="EMBL/GenBank/DDBJ databases">
        <title>Draft genome of Mortierella alpina, strain LL118, isolated from an aspen leaf litter sample.</title>
        <authorList>
            <person name="Yang S."/>
            <person name="Vinatzer B.A."/>
        </authorList>
    </citation>
    <scope>NUCLEOTIDE SEQUENCE</scope>
    <source>
        <strain evidence="5">LL118</strain>
    </source>
</reference>
<sequence>MKSIELKQIPKDQVGQSTLSDRPLQQTQHTGNIQKTVEDLHVSSLSSKPASGSCQGSSRTVRRASSTPQEAARLERVRATVRTFLNKRFSAHEYTVPRLFVVLPEAADVDRPPKESSNKNEQSTAPDAPQQRPQHPESSDACVKKVEKISNLKRSDLPDSIGAQVDLKVNRMIEYLERHQGKQRDTAGGVHDQQKLEEENATVADHGAVKDSTDEETLQGLVSLADLHQLYSFLGIANVNRRLQSGQLGNLYRISNVRGQVSWVCVYHYRWTFLEKNIDEFEHWIVTRRGLFDKQSGSVMITLVSRAHTRTFCSWISNKVAPSLVEVHLKLGWKFGKKDLWRIAKALAHSTVTVLSLDGCSFAEDSSYMALHKKYDPILHLLTHGQLQSLELLRLPALFARLSQKHVKATSLKRLEFGQGMEVDTKDRGSLSQLLASCSSLKELILPGFPVTDIHIQAILSGIRPRGSLATLDLSNSHLNDGGAILLAQGLFNTTICNLDLSRNERLSDVGAARVIRAVGPRLTSLKMAHTGFGDLAAVALSRSMEGISFTNTLRDQLQLQHRLDIAALTAGHRPGVRLMIDPALVPIPANAQQEPREKETRATCHLVYLDIENNQCSVQGFQALAKIKARLHLVYLNLASSRGLEDQECALILSRLVSSEMGILRLACTGFGDRSAHSLAKALLEHPVKPNSSKFRTSGSCQLEELDLQACPVGPKGFSALYGALGRIGAASCLRVLDFGHCGSLQDMVAQQFLKLLVIPNSIDRVTPKPAVSVRKWSSQSVAGSRSTTAIAGLAAQGNSSTNGPTSEDANRDDGLLGARRGSRTLLSRSDSVPAISTLRSEKFDMDEGDSTFSAQELTRPPMTKLPSADGFFTNLRELDLKSTLIGDETAWTLAQALVQPWIMLGTLTILDPMTMSVQGLCWIVDALCENLTVQELGIGKSSVLFQSELDLFGAALVNLMEVNKRIRSLTTLGTPLGSIAKGLLLNQNLHSVYLIRSRGQFEDLQLLGQALAFNRSLLVFWMGGSDETLLGVPTPTMEDYGMEGTGINALSSQQLQSEAHQQQRQQEQQEQQQQQQQNQNMYRNFHLLHQQHAQLEQPSQQYQQRHQPNGYQRQQQQQQQQSRPHRARIYHHHGPSMSQRIGSMIKTTFSLHSKESLGLGGRHRTHTQNDHKTRGGTASGSRISPSSTPTPTRDQTHAIHKAGPSSTAANFSLTGHWTRNPVLEGIRRNHSLIKVTLDIVSPMAGLSSPMRSGTDDEMDRGSGNGAGGGGGGGMRGAEPGLSSHRANTGGSSIAADGYQLQQLQLMQQQQLNKKIQANRKLLRDRGRVGWEELKLLGVDDDVIREVCSEV</sequence>
<organism evidence="5 6">
    <name type="scientific">Mortierella alpina</name>
    <name type="common">Oleaginous fungus</name>
    <name type="synonym">Mortierella renispora</name>
    <dbReference type="NCBI Taxonomy" id="64518"/>
    <lineage>
        <taxon>Eukaryota</taxon>
        <taxon>Fungi</taxon>
        <taxon>Fungi incertae sedis</taxon>
        <taxon>Mucoromycota</taxon>
        <taxon>Mortierellomycotina</taxon>
        <taxon>Mortierellomycetes</taxon>
        <taxon>Mortierellales</taxon>
        <taxon>Mortierellaceae</taxon>
        <taxon>Mortierella</taxon>
    </lineage>
</organism>
<dbReference type="Gene3D" id="3.80.10.10">
    <property type="entry name" value="Ribonuclease Inhibitor"/>
    <property type="match status" value="3"/>
</dbReference>
<gene>
    <name evidence="5" type="ORF">KVV02_003482</name>
</gene>
<dbReference type="GO" id="GO:0005096">
    <property type="term" value="F:GTPase activator activity"/>
    <property type="evidence" value="ECO:0007669"/>
    <property type="project" value="UniProtKB-KW"/>
</dbReference>
<comment type="caution">
    <text evidence="5">The sequence shown here is derived from an EMBL/GenBank/DDBJ whole genome shotgun (WGS) entry which is preliminary data.</text>
</comment>
<dbReference type="Proteomes" id="UP000717515">
    <property type="component" value="Unassembled WGS sequence"/>
</dbReference>
<evidence type="ECO:0000256" key="1">
    <source>
        <dbReference type="ARBA" id="ARBA00022468"/>
    </source>
</evidence>
<evidence type="ECO:0000313" key="5">
    <source>
        <dbReference type="EMBL" id="KAG9324003.1"/>
    </source>
</evidence>
<dbReference type="EMBL" id="JAIFTL010000080">
    <property type="protein sequence ID" value="KAG9324003.1"/>
    <property type="molecule type" value="Genomic_DNA"/>
</dbReference>
<dbReference type="SUPFAM" id="SSF52047">
    <property type="entry name" value="RNI-like"/>
    <property type="match status" value="3"/>
</dbReference>
<feature type="region of interest" description="Disordered" evidence="4">
    <location>
        <begin position="1054"/>
        <end position="1080"/>
    </location>
</feature>
<evidence type="ECO:0000313" key="6">
    <source>
        <dbReference type="Proteomes" id="UP000717515"/>
    </source>
</evidence>
<accession>A0A9P8A465</accession>
<dbReference type="GO" id="GO:0005829">
    <property type="term" value="C:cytosol"/>
    <property type="evidence" value="ECO:0007669"/>
    <property type="project" value="TreeGrafter"/>
</dbReference>
<dbReference type="GO" id="GO:0048471">
    <property type="term" value="C:perinuclear region of cytoplasm"/>
    <property type="evidence" value="ECO:0007669"/>
    <property type="project" value="TreeGrafter"/>
</dbReference>
<evidence type="ECO:0000256" key="3">
    <source>
        <dbReference type="ARBA" id="ARBA00022737"/>
    </source>
</evidence>
<dbReference type="PANTHER" id="PTHR24113:SF12">
    <property type="entry name" value="RAN GTPASE-ACTIVATING PROTEIN 1"/>
    <property type="match status" value="1"/>
</dbReference>
<feature type="compositionally biased region" description="Polar residues" evidence="4">
    <location>
        <begin position="14"/>
        <end position="35"/>
    </location>
</feature>
<dbReference type="SMART" id="SM00368">
    <property type="entry name" value="LRR_RI"/>
    <property type="match status" value="6"/>
</dbReference>
<feature type="compositionally biased region" description="Low complexity" evidence="4">
    <location>
        <begin position="1096"/>
        <end position="1124"/>
    </location>
</feature>
<feature type="compositionally biased region" description="Polar residues" evidence="4">
    <location>
        <begin position="798"/>
        <end position="809"/>
    </location>
</feature>
<dbReference type="InterPro" id="IPR032675">
    <property type="entry name" value="LRR_dom_sf"/>
</dbReference>
<dbReference type="GO" id="GO:0031267">
    <property type="term" value="F:small GTPase binding"/>
    <property type="evidence" value="ECO:0007669"/>
    <property type="project" value="TreeGrafter"/>
</dbReference>